<comment type="caution">
    <text evidence="2">The sequence shown here is derived from an EMBL/GenBank/DDBJ whole genome shotgun (WGS) entry which is preliminary data.</text>
</comment>
<proteinExistence type="predicted"/>
<accession>A0AAV9G5B4</accession>
<dbReference type="Proteomes" id="UP001321760">
    <property type="component" value="Unassembled WGS sequence"/>
</dbReference>
<feature type="signal peptide" evidence="1">
    <location>
        <begin position="1"/>
        <end position="22"/>
    </location>
</feature>
<dbReference type="AlphaFoldDB" id="A0AAV9G5B4"/>
<dbReference type="EMBL" id="MU865987">
    <property type="protein sequence ID" value="KAK4443741.1"/>
    <property type="molecule type" value="Genomic_DNA"/>
</dbReference>
<keyword evidence="3" id="KW-1185">Reference proteome</keyword>
<evidence type="ECO:0000256" key="1">
    <source>
        <dbReference type="SAM" id="SignalP"/>
    </source>
</evidence>
<organism evidence="2 3">
    <name type="scientific">Podospora aff. communis PSN243</name>
    <dbReference type="NCBI Taxonomy" id="3040156"/>
    <lineage>
        <taxon>Eukaryota</taxon>
        <taxon>Fungi</taxon>
        <taxon>Dikarya</taxon>
        <taxon>Ascomycota</taxon>
        <taxon>Pezizomycotina</taxon>
        <taxon>Sordariomycetes</taxon>
        <taxon>Sordariomycetidae</taxon>
        <taxon>Sordariales</taxon>
        <taxon>Podosporaceae</taxon>
        <taxon>Podospora</taxon>
    </lineage>
</organism>
<gene>
    <name evidence="2" type="ORF">QBC34DRAFT_443096</name>
</gene>
<evidence type="ECO:0000313" key="3">
    <source>
        <dbReference type="Proteomes" id="UP001321760"/>
    </source>
</evidence>
<keyword evidence="1" id="KW-0732">Signal</keyword>
<evidence type="ECO:0000313" key="2">
    <source>
        <dbReference type="EMBL" id="KAK4443741.1"/>
    </source>
</evidence>
<reference evidence="2" key="1">
    <citation type="journal article" date="2023" name="Mol. Phylogenet. Evol.">
        <title>Genome-scale phylogeny and comparative genomics of the fungal order Sordariales.</title>
        <authorList>
            <person name="Hensen N."/>
            <person name="Bonometti L."/>
            <person name="Westerberg I."/>
            <person name="Brannstrom I.O."/>
            <person name="Guillou S."/>
            <person name="Cros-Aarteil S."/>
            <person name="Calhoun S."/>
            <person name="Haridas S."/>
            <person name="Kuo A."/>
            <person name="Mondo S."/>
            <person name="Pangilinan J."/>
            <person name="Riley R."/>
            <person name="LaButti K."/>
            <person name="Andreopoulos B."/>
            <person name="Lipzen A."/>
            <person name="Chen C."/>
            <person name="Yan M."/>
            <person name="Daum C."/>
            <person name="Ng V."/>
            <person name="Clum A."/>
            <person name="Steindorff A."/>
            <person name="Ohm R.A."/>
            <person name="Martin F."/>
            <person name="Silar P."/>
            <person name="Natvig D.O."/>
            <person name="Lalanne C."/>
            <person name="Gautier V."/>
            <person name="Ament-Velasquez S.L."/>
            <person name="Kruys A."/>
            <person name="Hutchinson M.I."/>
            <person name="Powell A.J."/>
            <person name="Barry K."/>
            <person name="Miller A.N."/>
            <person name="Grigoriev I.V."/>
            <person name="Debuchy R."/>
            <person name="Gladieux P."/>
            <person name="Hiltunen Thoren M."/>
            <person name="Johannesson H."/>
        </authorList>
    </citation>
    <scope>NUCLEOTIDE SEQUENCE</scope>
    <source>
        <strain evidence="2">PSN243</strain>
    </source>
</reference>
<reference evidence="2" key="2">
    <citation type="submission" date="2023-05" db="EMBL/GenBank/DDBJ databases">
        <authorList>
            <consortium name="Lawrence Berkeley National Laboratory"/>
            <person name="Steindorff A."/>
            <person name="Hensen N."/>
            <person name="Bonometti L."/>
            <person name="Westerberg I."/>
            <person name="Brannstrom I.O."/>
            <person name="Guillou S."/>
            <person name="Cros-Aarteil S."/>
            <person name="Calhoun S."/>
            <person name="Haridas S."/>
            <person name="Kuo A."/>
            <person name="Mondo S."/>
            <person name="Pangilinan J."/>
            <person name="Riley R."/>
            <person name="Labutti K."/>
            <person name="Andreopoulos B."/>
            <person name="Lipzen A."/>
            <person name="Chen C."/>
            <person name="Yanf M."/>
            <person name="Daum C."/>
            <person name="Ng V."/>
            <person name="Clum A."/>
            <person name="Ohm R."/>
            <person name="Martin F."/>
            <person name="Silar P."/>
            <person name="Natvig D."/>
            <person name="Lalanne C."/>
            <person name="Gautier V."/>
            <person name="Ament-Velasquez S.L."/>
            <person name="Kruys A."/>
            <person name="Hutchinson M.I."/>
            <person name="Powell A.J."/>
            <person name="Barry K."/>
            <person name="Miller A.N."/>
            <person name="Grigoriev I.V."/>
            <person name="Debuchy R."/>
            <person name="Gladieux P."/>
            <person name="Thoren M.H."/>
            <person name="Johannesson H."/>
        </authorList>
    </citation>
    <scope>NUCLEOTIDE SEQUENCE</scope>
    <source>
        <strain evidence="2">PSN243</strain>
    </source>
</reference>
<name>A0AAV9G5B4_9PEZI</name>
<sequence>MRALLTLVRLSISLLCFTVVQAAPNEEIIITPGRGLPSQEEVKLRPDVLYNMTHDALKKYNWLTSDMQDNLHLEERAVDSNTKDMAVFPSNCGIDGALSLDGEPVSAAPLGGVYACYLYLNALRTTSCAVEHETTSHRLTDHCYPHDGVPTPHSNNLPAYGAGYNSTLACYFYLLAIESHALTSYQNKKNNSKCHASKAPRGTRLCTAQHPYDGGNDAVIMGFVDTAVKGKDRVSSNCGNVADAVRFLANSFTCGTMRATGNEREPWIRTVLGYAPARGNGEFVVETRRGKVVP</sequence>
<protein>
    <submittedName>
        <fullName evidence="2">Uncharacterized protein</fullName>
    </submittedName>
</protein>
<feature type="chain" id="PRO_5043608796" evidence="1">
    <location>
        <begin position="23"/>
        <end position="294"/>
    </location>
</feature>